<dbReference type="InterPro" id="IPR029052">
    <property type="entry name" value="Metallo-depent_PP-like"/>
</dbReference>
<name>A0A1N7IRR3_9BACL</name>
<accession>A0A1N7IRR3</accession>
<gene>
    <name evidence="3" type="ORF">SAMN05421790_101275</name>
</gene>
<feature type="domain" description="PhoD-like phosphatase metallophosphatase" evidence="1">
    <location>
        <begin position="169"/>
        <end position="506"/>
    </location>
</feature>
<dbReference type="SUPFAM" id="SSF56300">
    <property type="entry name" value="Metallo-dependent phosphatases"/>
    <property type="match status" value="1"/>
</dbReference>
<keyword evidence="4" id="KW-1185">Reference proteome</keyword>
<evidence type="ECO:0000313" key="4">
    <source>
        <dbReference type="Proteomes" id="UP000186795"/>
    </source>
</evidence>
<dbReference type="PANTHER" id="PTHR43606">
    <property type="entry name" value="PHOSPHATASE, PUTATIVE (AFU_ORTHOLOGUE AFUA_6G08710)-RELATED"/>
    <property type="match status" value="1"/>
</dbReference>
<feature type="domain" description="Phospholipase D N-terminal" evidence="2">
    <location>
        <begin position="61"/>
        <end position="156"/>
    </location>
</feature>
<dbReference type="Pfam" id="PF09423">
    <property type="entry name" value="PhoD"/>
    <property type="match status" value="1"/>
</dbReference>
<dbReference type="CDD" id="cd07389">
    <property type="entry name" value="MPP_PhoD"/>
    <property type="match status" value="1"/>
</dbReference>
<evidence type="ECO:0000313" key="3">
    <source>
        <dbReference type="EMBL" id="SIS39686.1"/>
    </source>
</evidence>
<sequence>MDYEGMLFRLEELSSSEMDRRRFLKTTAQFAVMALGFTLFHPWPGLRVEAAPRFPLYPFTLGVASGDPLSDGIVLWTRLAPDPLNGGGMPFYRVPVRWEVATDENFRHVVKKGTTYASPEWGHSVHVDVRGLRPGREYWYRFKSGSELSPVGRTKTAPTPHSLQRELVFAFASCQNFEHGYYTAYRRMAEEDLDVVIHLGDYIYENGSGQNTAPGGNVRKHHGRETLTLEAYRNRYAQYRTDPDLQLAHASFPWMVTWDDHEVDNDYAGLIPEDGTSREKFIQRRIAAYQAYYEHMPLRRDSLPAGRHMQIFRRFTFGDLAQFHLLDTRQYRDRQAGGGKWRAPGEEAVSPDRTLLGVEQETWLFRELHHSEARWNILAQQVFFAQRDLKKGSEKLQSMDAWDGYADSRRRVLEYLAHDRVSNPVVLTGDVHANWACDLLADFDHPTSTVVGTEFVGTSISSGGDGSDFRRSARRILDHNPHIHFHNNHRGYVRCRLTPQYWQTDYRVVPYVSRPGAPILTRASFVVENGRPGISQISETSVPTYKGDR</sequence>
<dbReference type="Pfam" id="PF16655">
    <property type="entry name" value="PhoD_N"/>
    <property type="match status" value="1"/>
</dbReference>
<dbReference type="Gene3D" id="2.60.40.380">
    <property type="entry name" value="Purple acid phosphatase-like, N-terminal"/>
    <property type="match status" value="1"/>
</dbReference>
<dbReference type="AlphaFoldDB" id="A0A1N7IRR3"/>
<dbReference type="EMBL" id="FTOD01000001">
    <property type="protein sequence ID" value="SIS39686.1"/>
    <property type="molecule type" value="Genomic_DNA"/>
</dbReference>
<dbReference type="Gene3D" id="3.60.21.70">
    <property type="entry name" value="PhoD-like phosphatase"/>
    <property type="match status" value="1"/>
</dbReference>
<dbReference type="PANTHER" id="PTHR43606:SF2">
    <property type="entry name" value="ALKALINE PHOSPHATASE FAMILY PROTEIN (AFU_ORTHOLOGUE AFUA_5G03860)"/>
    <property type="match status" value="1"/>
</dbReference>
<reference evidence="4" key="1">
    <citation type="submission" date="2017-01" db="EMBL/GenBank/DDBJ databases">
        <authorList>
            <person name="Varghese N."/>
            <person name="Submissions S."/>
        </authorList>
    </citation>
    <scope>NUCLEOTIDE SEQUENCE [LARGE SCALE GENOMIC DNA]</scope>
    <source>
        <strain evidence="4">DSM 45196</strain>
    </source>
</reference>
<protein>
    <submittedName>
        <fullName evidence="3">Alkaline phosphatase D</fullName>
    </submittedName>
</protein>
<dbReference type="InterPro" id="IPR032093">
    <property type="entry name" value="PhoD_N"/>
</dbReference>
<evidence type="ECO:0000259" key="1">
    <source>
        <dbReference type="Pfam" id="PF09423"/>
    </source>
</evidence>
<dbReference type="InterPro" id="IPR052900">
    <property type="entry name" value="Phospholipid_Metab_Enz"/>
</dbReference>
<dbReference type="InterPro" id="IPR038607">
    <property type="entry name" value="PhoD-like_sf"/>
</dbReference>
<organism evidence="3 4">
    <name type="scientific">Kroppenstedtia eburnea</name>
    <dbReference type="NCBI Taxonomy" id="714067"/>
    <lineage>
        <taxon>Bacteria</taxon>
        <taxon>Bacillati</taxon>
        <taxon>Bacillota</taxon>
        <taxon>Bacilli</taxon>
        <taxon>Bacillales</taxon>
        <taxon>Thermoactinomycetaceae</taxon>
        <taxon>Kroppenstedtia</taxon>
    </lineage>
</organism>
<dbReference type="InterPro" id="IPR018946">
    <property type="entry name" value="PhoD-like_MPP"/>
</dbReference>
<proteinExistence type="predicted"/>
<evidence type="ECO:0000259" key="2">
    <source>
        <dbReference type="Pfam" id="PF16655"/>
    </source>
</evidence>
<dbReference type="RefSeq" id="WP_076522946.1">
    <property type="nucleotide sequence ID" value="NZ_CP048103.1"/>
</dbReference>
<dbReference type="Proteomes" id="UP000186795">
    <property type="component" value="Unassembled WGS sequence"/>
</dbReference>